<accession>M2NIK1</accession>
<reference evidence="1 2" key="1">
    <citation type="journal article" date="2012" name="PLoS Pathog.">
        <title>Diverse lifestyles and strategies of plant pathogenesis encoded in the genomes of eighteen Dothideomycetes fungi.</title>
        <authorList>
            <person name="Ohm R.A."/>
            <person name="Feau N."/>
            <person name="Henrissat B."/>
            <person name="Schoch C.L."/>
            <person name="Horwitz B.A."/>
            <person name="Barry K.W."/>
            <person name="Condon B.J."/>
            <person name="Copeland A.C."/>
            <person name="Dhillon B."/>
            <person name="Glaser F."/>
            <person name="Hesse C.N."/>
            <person name="Kosti I."/>
            <person name="LaButti K."/>
            <person name="Lindquist E.A."/>
            <person name="Lucas S."/>
            <person name="Salamov A.A."/>
            <person name="Bradshaw R.E."/>
            <person name="Ciuffetti L."/>
            <person name="Hamelin R.C."/>
            <person name="Kema G.H.J."/>
            <person name="Lawrence C."/>
            <person name="Scott J.A."/>
            <person name="Spatafora J.W."/>
            <person name="Turgeon B.G."/>
            <person name="de Wit P.J.G.M."/>
            <person name="Zhong S."/>
            <person name="Goodwin S.B."/>
            <person name="Grigoriev I.V."/>
        </authorList>
    </citation>
    <scope>NUCLEOTIDE SEQUENCE [LARGE SCALE GENOMIC DNA]</scope>
    <source>
        <strain evidence="1 2">UAMH 10762</strain>
    </source>
</reference>
<dbReference type="Proteomes" id="UP000011761">
    <property type="component" value="Unassembled WGS sequence"/>
</dbReference>
<gene>
    <name evidence="1" type="ORF">BAUCODRAFT_146200</name>
</gene>
<evidence type="ECO:0000313" key="2">
    <source>
        <dbReference type="Proteomes" id="UP000011761"/>
    </source>
</evidence>
<protein>
    <recommendedName>
        <fullName evidence="3">F-box domain-containing protein</fullName>
    </recommendedName>
</protein>
<evidence type="ECO:0000313" key="1">
    <source>
        <dbReference type="EMBL" id="EMC99229.1"/>
    </source>
</evidence>
<dbReference type="OrthoDB" id="5272396at2759"/>
<dbReference type="GeneID" id="19108665"/>
<dbReference type="RefSeq" id="XP_007674181.1">
    <property type="nucleotide sequence ID" value="XM_007675991.1"/>
</dbReference>
<proteinExistence type="predicted"/>
<dbReference type="HOGENOM" id="CLU_1354384_0_0_1"/>
<dbReference type="KEGG" id="bcom:BAUCODRAFT_146200"/>
<dbReference type="AlphaFoldDB" id="M2NIK1"/>
<name>M2NIK1_BAUPA</name>
<sequence length="202" mass="23215">MDGQLLRCYLLELPIELREQIYETVFALDGQRTSDRLDPLSLAREPNITRVSEAVRSETLPVYYGMRVLDVYTLVKCDSNSIVWLTTRKWYHNIPNRIRLVRTLVLRFAFVERYFGEPVEVQFMIRLNKGENSFTMKHSFAHGWWSDAHRKGDPADCEEVVQAIRGHIMSTLTAAIGDHGVGNLTCEDIDCMAAVDPKKLPI</sequence>
<dbReference type="EMBL" id="KB445552">
    <property type="protein sequence ID" value="EMC99229.1"/>
    <property type="molecule type" value="Genomic_DNA"/>
</dbReference>
<evidence type="ECO:0008006" key="3">
    <source>
        <dbReference type="Google" id="ProtNLM"/>
    </source>
</evidence>
<organism evidence="1 2">
    <name type="scientific">Baudoinia panamericana (strain UAMH 10762)</name>
    <name type="common">Angels' share fungus</name>
    <name type="synonym">Baudoinia compniacensis (strain UAMH 10762)</name>
    <dbReference type="NCBI Taxonomy" id="717646"/>
    <lineage>
        <taxon>Eukaryota</taxon>
        <taxon>Fungi</taxon>
        <taxon>Dikarya</taxon>
        <taxon>Ascomycota</taxon>
        <taxon>Pezizomycotina</taxon>
        <taxon>Dothideomycetes</taxon>
        <taxon>Dothideomycetidae</taxon>
        <taxon>Mycosphaerellales</taxon>
        <taxon>Teratosphaeriaceae</taxon>
        <taxon>Baudoinia</taxon>
    </lineage>
</organism>
<keyword evidence="2" id="KW-1185">Reference proteome</keyword>